<evidence type="ECO:0000313" key="2">
    <source>
        <dbReference type="EMBL" id="PIS41902.1"/>
    </source>
</evidence>
<accession>A0A2H0YVY7</accession>
<keyword evidence="1" id="KW-1133">Transmembrane helix</keyword>
<dbReference type="AlphaFoldDB" id="A0A2H0YVY7"/>
<keyword evidence="1" id="KW-0472">Membrane</keyword>
<keyword evidence="1" id="KW-0812">Transmembrane</keyword>
<organism evidence="2 3">
    <name type="scientific">Candidatus Kerfeldbacteria bacterium CG08_land_8_20_14_0_20_42_7</name>
    <dbReference type="NCBI Taxonomy" id="2014245"/>
    <lineage>
        <taxon>Bacteria</taxon>
        <taxon>Candidatus Kerfeldiibacteriota</taxon>
    </lineage>
</organism>
<gene>
    <name evidence="2" type="ORF">COT25_00590</name>
</gene>
<reference evidence="3" key="1">
    <citation type="submission" date="2017-09" db="EMBL/GenBank/DDBJ databases">
        <title>Depth-based differentiation of microbial function through sediment-hosted aquifers and enrichment of novel symbionts in the deep terrestrial subsurface.</title>
        <authorList>
            <person name="Probst A.J."/>
            <person name="Ladd B."/>
            <person name="Jarett J.K."/>
            <person name="Geller-Mcgrath D.E."/>
            <person name="Sieber C.M.K."/>
            <person name="Emerson J.B."/>
            <person name="Anantharaman K."/>
            <person name="Thomas B.C."/>
            <person name="Malmstrom R."/>
            <person name="Stieglmeier M."/>
            <person name="Klingl A."/>
            <person name="Woyke T."/>
            <person name="Ryan C.M."/>
            <person name="Banfield J.F."/>
        </authorList>
    </citation>
    <scope>NUCLEOTIDE SEQUENCE [LARGE SCALE GENOMIC DNA]</scope>
</reference>
<evidence type="ECO:0000256" key="1">
    <source>
        <dbReference type="SAM" id="Phobius"/>
    </source>
</evidence>
<name>A0A2H0YVY7_9BACT</name>
<dbReference type="Proteomes" id="UP000228711">
    <property type="component" value="Unassembled WGS sequence"/>
</dbReference>
<feature type="transmembrane region" description="Helical" evidence="1">
    <location>
        <begin position="12"/>
        <end position="31"/>
    </location>
</feature>
<evidence type="ECO:0000313" key="3">
    <source>
        <dbReference type="Proteomes" id="UP000228711"/>
    </source>
</evidence>
<sequence>MSAFFDAASRFESLVVAPITTFAIIMITAINPRSPRIQFTTPAIVCWSVFVVFEIPKVVGKFGEIVN</sequence>
<comment type="caution">
    <text evidence="2">The sequence shown here is derived from an EMBL/GenBank/DDBJ whole genome shotgun (WGS) entry which is preliminary data.</text>
</comment>
<dbReference type="EMBL" id="PEXV01000021">
    <property type="protein sequence ID" value="PIS41902.1"/>
    <property type="molecule type" value="Genomic_DNA"/>
</dbReference>
<proteinExistence type="predicted"/>
<protein>
    <submittedName>
        <fullName evidence="2">Uncharacterized protein</fullName>
    </submittedName>
</protein>